<keyword evidence="1" id="KW-0812">Transmembrane</keyword>
<dbReference type="AlphaFoldDB" id="A0A5J5ECX8"/>
<name>A0A5J5ECX8_9PEZI</name>
<accession>A0A5J5ECX8</accession>
<feature type="transmembrane region" description="Helical" evidence="1">
    <location>
        <begin position="61"/>
        <end position="86"/>
    </location>
</feature>
<evidence type="ECO:0000313" key="2">
    <source>
        <dbReference type="EMBL" id="KAA8893093.1"/>
    </source>
</evidence>
<evidence type="ECO:0000256" key="1">
    <source>
        <dbReference type="SAM" id="Phobius"/>
    </source>
</evidence>
<keyword evidence="1" id="KW-0472">Membrane</keyword>
<sequence>MPQLYQRPQARTVLPVHNPRYREPVEASKNWHLITILLLLLLLILLAVIGMSLDESHSDMFFIFLGGVPLAMFAGTMGWWILRGLWRGWWERRRREREAVLPRWVGGEM</sequence>
<proteinExistence type="predicted"/>
<dbReference type="EMBL" id="VXIS01000505">
    <property type="protein sequence ID" value="KAA8893093.1"/>
    <property type="molecule type" value="Genomic_DNA"/>
</dbReference>
<dbReference type="InParanoid" id="A0A5J5ECX8"/>
<protein>
    <submittedName>
        <fullName evidence="2">Uncharacterized protein</fullName>
    </submittedName>
</protein>
<keyword evidence="1" id="KW-1133">Transmembrane helix</keyword>
<comment type="caution">
    <text evidence="2">The sequence shown here is derived from an EMBL/GenBank/DDBJ whole genome shotgun (WGS) entry which is preliminary data.</text>
</comment>
<gene>
    <name evidence="2" type="ORF">FN846DRAFT_923882</name>
</gene>
<keyword evidence="3" id="KW-1185">Reference proteome</keyword>
<reference evidence="2 3" key="1">
    <citation type="submission" date="2019-09" db="EMBL/GenBank/DDBJ databases">
        <title>Draft genome of the ectomycorrhizal ascomycete Sphaerosporella brunnea.</title>
        <authorList>
            <consortium name="DOE Joint Genome Institute"/>
            <person name="Benucci G.M."/>
            <person name="Marozzi G."/>
            <person name="Antonielli L."/>
            <person name="Sanchez S."/>
            <person name="Marco P."/>
            <person name="Wang X."/>
            <person name="Falini L.B."/>
            <person name="Barry K."/>
            <person name="Haridas S."/>
            <person name="Lipzen A."/>
            <person name="Labutti K."/>
            <person name="Grigoriev I.V."/>
            <person name="Murat C."/>
            <person name="Martin F."/>
            <person name="Albertini E."/>
            <person name="Donnini D."/>
            <person name="Bonito G."/>
        </authorList>
    </citation>
    <scope>NUCLEOTIDE SEQUENCE [LARGE SCALE GENOMIC DNA]</scope>
    <source>
        <strain evidence="2 3">Sb_GMNB300</strain>
    </source>
</reference>
<organism evidence="2 3">
    <name type="scientific">Sphaerosporella brunnea</name>
    <dbReference type="NCBI Taxonomy" id="1250544"/>
    <lineage>
        <taxon>Eukaryota</taxon>
        <taxon>Fungi</taxon>
        <taxon>Dikarya</taxon>
        <taxon>Ascomycota</taxon>
        <taxon>Pezizomycotina</taxon>
        <taxon>Pezizomycetes</taxon>
        <taxon>Pezizales</taxon>
        <taxon>Pyronemataceae</taxon>
        <taxon>Sphaerosporella</taxon>
    </lineage>
</organism>
<feature type="transmembrane region" description="Helical" evidence="1">
    <location>
        <begin position="30"/>
        <end position="49"/>
    </location>
</feature>
<dbReference type="Proteomes" id="UP000326924">
    <property type="component" value="Unassembled WGS sequence"/>
</dbReference>
<evidence type="ECO:0000313" key="3">
    <source>
        <dbReference type="Proteomes" id="UP000326924"/>
    </source>
</evidence>